<dbReference type="Pfam" id="PF13532">
    <property type="entry name" value="2OG-FeII_Oxy_2"/>
    <property type="match status" value="1"/>
</dbReference>
<name>A0ABT8LC56_9BACT</name>
<dbReference type="PROSITE" id="PS51471">
    <property type="entry name" value="FE2OG_OXY"/>
    <property type="match status" value="1"/>
</dbReference>
<feature type="domain" description="Fe2OG dioxygenase" evidence="1">
    <location>
        <begin position="102"/>
        <end position="200"/>
    </location>
</feature>
<protein>
    <submittedName>
        <fullName evidence="2">Alpha-ketoglutarate-dependent dioxygenase AlkB</fullName>
    </submittedName>
</protein>
<accession>A0ABT8LC56</accession>
<dbReference type="InterPro" id="IPR005123">
    <property type="entry name" value="Oxoglu/Fe-dep_dioxygenase_dom"/>
</dbReference>
<keyword evidence="3" id="KW-1185">Reference proteome</keyword>
<sequence>MSFKTKSDPQYLELPEAELVYYDRFFDDKESKRLMRGLIDHIHWKHEEIIIFGRRVLQPRLTAFYGDAHKSYSYSNITLKPHPWNEDLNFIRQRIENVSGYQFTSVLLNYYRDGQDSMGWHSDNEKELGTNPVIASVSFGESRKFMLKHKREKHLKSSIILNNGSFLLMKGPTQHHWNHQIPKTKNPMGARVNLTFRKIL</sequence>
<evidence type="ECO:0000259" key="1">
    <source>
        <dbReference type="PROSITE" id="PS51471"/>
    </source>
</evidence>
<dbReference type="EMBL" id="JAUJEB010000005">
    <property type="protein sequence ID" value="MDN5214786.1"/>
    <property type="molecule type" value="Genomic_DNA"/>
</dbReference>
<dbReference type="PANTHER" id="PTHR31212:SF4">
    <property type="entry name" value="ALPHA-KETOGLUTARATE-DEPENDENT DIOXYGENASE ALKB HOMOLOG 3"/>
    <property type="match status" value="1"/>
</dbReference>
<evidence type="ECO:0000313" key="3">
    <source>
        <dbReference type="Proteomes" id="UP001172083"/>
    </source>
</evidence>
<dbReference type="InterPro" id="IPR037151">
    <property type="entry name" value="AlkB-like_sf"/>
</dbReference>
<dbReference type="InterPro" id="IPR027450">
    <property type="entry name" value="AlkB-like"/>
</dbReference>
<gene>
    <name evidence="2" type="ORF">QQ020_22090</name>
</gene>
<comment type="caution">
    <text evidence="2">The sequence shown here is derived from an EMBL/GenBank/DDBJ whole genome shotgun (WGS) entry which is preliminary data.</text>
</comment>
<evidence type="ECO:0000313" key="2">
    <source>
        <dbReference type="EMBL" id="MDN5214786.1"/>
    </source>
</evidence>
<dbReference type="Proteomes" id="UP001172083">
    <property type="component" value="Unassembled WGS sequence"/>
</dbReference>
<dbReference type="SUPFAM" id="SSF51197">
    <property type="entry name" value="Clavaminate synthase-like"/>
    <property type="match status" value="1"/>
</dbReference>
<dbReference type="PANTHER" id="PTHR31212">
    <property type="entry name" value="ALPHA-KETOGLUTARATE-DEPENDENT DIOXYGENASE ALKB HOMOLOG 3"/>
    <property type="match status" value="1"/>
</dbReference>
<keyword evidence="2" id="KW-0560">Oxidoreductase</keyword>
<dbReference type="RefSeq" id="WP_346760125.1">
    <property type="nucleotide sequence ID" value="NZ_JAUJEB010000005.1"/>
</dbReference>
<dbReference type="GO" id="GO:0051213">
    <property type="term" value="F:dioxygenase activity"/>
    <property type="evidence" value="ECO:0007669"/>
    <property type="project" value="UniProtKB-KW"/>
</dbReference>
<organism evidence="2 3">
    <name type="scientific">Agaribacillus aureus</name>
    <dbReference type="NCBI Taxonomy" id="3051825"/>
    <lineage>
        <taxon>Bacteria</taxon>
        <taxon>Pseudomonadati</taxon>
        <taxon>Bacteroidota</taxon>
        <taxon>Cytophagia</taxon>
        <taxon>Cytophagales</taxon>
        <taxon>Splendidivirgaceae</taxon>
        <taxon>Agaribacillus</taxon>
    </lineage>
</organism>
<proteinExistence type="predicted"/>
<keyword evidence="2" id="KW-0223">Dioxygenase</keyword>
<dbReference type="Gene3D" id="2.60.120.590">
    <property type="entry name" value="Alpha-ketoglutarate-dependent dioxygenase AlkB-like"/>
    <property type="match status" value="1"/>
</dbReference>
<dbReference type="InterPro" id="IPR032854">
    <property type="entry name" value="ALKBH3"/>
</dbReference>
<reference evidence="2" key="1">
    <citation type="submission" date="2023-06" db="EMBL/GenBank/DDBJ databases">
        <title>Genomic of Agaribacillus aureum.</title>
        <authorList>
            <person name="Wang G."/>
        </authorList>
    </citation>
    <scope>NUCLEOTIDE SEQUENCE</scope>
    <source>
        <strain evidence="2">BMA12</strain>
    </source>
</reference>